<name>A0AB39XHZ2_9BRAD</name>
<proteinExistence type="predicted"/>
<gene>
    <name evidence="2" type="ORF">AB8Z38_34105</name>
</gene>
<dbReference type="PANTHER" id="PTHR42921">
    <property type="entry name" value="ACETOACETYL-COA SYNTHETASE"/>
    <property type="match status" value="1"/>
</dbReference>
<dbReference type="AlphaFoldDB" id="A0AB39XHZ2"/>
<feature type="domain" description="AMP-dependent synthetase/ligase" evidence="1">
    <location>
        <begin position="78"/>
        <end position="346"/>
    </location>
</feature>
<evidence type="ECO:0000259" key="1">
    <source>
        <dbReference type="Pfam" id="PF00501"/>
    </source>
</evidence>
<dbReference type="InterPro" id="IPR042099">
    <property type="entry name" value="ANL_N_sf"/>
</dbReference>
<evidence type="ECO:0000313" key="2">
    <source>
        <dbReference type="EMBL" id="XDV57513.1"/>
    </source>
</evidence>
<dbReference type="Gene3D" id="3.40.50.12780">
    <property type="entry name" value="N-terminal domain of ligase-like"/>
    <property type="match status" value="1"/>
</dbReference>
<dbReference type="EMBL" id="CP165734">
    <property type="protein sequence ID" value="XDV57513.1"/>
    <property type="molecule type" value="Genomic_DNA"/>
</dbReference>
<dbReference type="InterPro" id="IPR000873">
    <property type="entry name" value="AMP-dep_synth/lig_dom"/>
</dbReference>
<dbReference type="PANTHER" id="PTHR42921:SF1">
    <property type="entry name" value="ACETOACETYL-COA SYNTHETASE"/>
    <property type="match status" value="1"/>
</dbReference>
<dbReference type="RefSeq" id="WP_369721932.1">
    <property type="nucleotide sequence ID" value="NZ_CP165734.1"/>
</dbReference>
<dbReference type="SUPFAM" id="SSF56801">
    <property type="entry name" value="Acetyl-CoA synthetase-like"/>
    <property type="match status" value="1"/>
</dbReference>
<accession>A0AB39XHZ2</accession>
<organism evidence="2">
    <name type="scientific">Bradyrhizobium sp. LLZ17</name>
    <dbReference type="NCBI Taxonomy" id="3239388"/>
    <lineage>
        <taxon>Bacteria</taxon>
        <taxon>Pseudomonadati</taxon>
        <taxon>Pseudomonadota</taxon>
        <taxon>Alphaproteobacteria</taxon>
        <taxon>Hyphomicrobiales</taxon>
        <taxon>Nitrobacteraceae</taxon>
        <taxon>Bradyrhizobium</taxon>
    </lineage>
</organism>
<dbReference type="GO" id="GO:0030729">
    <property type="term" value="F:acetoacetate-CoA ligase activity"/>
    <property type="evidence" value="ECO:0007669"/>
    <property type="project" value="TreeGrafter"/>
</dbReference>
<reference evidence="2" key="1">
    <citation type="submission" date="2024-08" db="EMBL/GenBank/DDBJ databases">
        <authorList>
            <person name="Chaddad Z."/>
            <person name="Lamrabet M."/>
            <person name="Bouhnik O."/>
            <person name="Alami S."/>
            <person name="Wipf D."/>
            <person name="Courty P.E."/>
            <person name="Missbah El Idrissi M."/>
        </authorList>
    </citation>
    <scope>NUCLEOTIDE SEQUENCE</scope>
    <source>
        <strain evidence="2">LLZ17</strain>
    </source>
</reference>
<sequence>MRTGQILPDHAAMDRFSVDDFRRFWRLFVEWSDLPRDGAIEPVCVGDACESALFFPELRLNYAECLLAGPPGQQIVTACHPDGRRDRFTRGAMHLAVARLSRSLQQLGVRRDDHVVAIARNNAEAIIACLATAAIGATFASCGPDMGVQAILLRFAPLQPVVLFGCLRAEPWDSGVPVPERVVGTAAGLPELTAIIALDDGSLPAGETMVPLHRLADLIREEGSDKNLSRWPRLPFNQPMFTMFSSGTTGAPKCIQHGAGGTLLEHAKEHRLHCDLGPGDRLFFQTSCGWMMWNWQLSALASGVEIVLYDGPLGAQETFWRIAAEERVTVFGTNPAYLHFCEKKGFSPADCLTFLLCGPCSPRAQSSIPPSTIGSAAK</sequence>
<dbReference type="Pfam" id="PF00501">
    <property type="entry name" value="AMP-binding"/>
    <property type="match status" value="1"/>
</dbReference>
<protein>
    <submittedName>
        <fullName evidence="2">AMP-binding protein</fullName>
    </submittedName>
</protein>